<keyword evidence="4" id="KW-1185">Reference proteome</keyword>
<dbReference type="Pfam" id="PF13401">
    <property type="entry name" value="AAA_22"/>
    <property type="match status" value="1"/>
</dbReference>
<dbReference type="EMBL" id="JAJGNA010000022">
    <property type="protein sequence ID" value="MCC4309777.1"/>
    <property type="molecule type" value="Genomic_DNA"/>
</dbReference>
<dbReference type="InterPro" id="IPR049945">
    <property type="entry name" value="AAA_22"/>
</dbReference>
<keyword evidence="1" id="KW-1133">Transmembrane helix</keyword>
<name>A0A9Q3UMP8_9GAMM</name>
<evidence type="ECO:0000256" key="1">
    <source>
        <dbReference type="SAM" id="Phobius"/>
    </source>
</evidence>
<evidence type="ECO:0000259" key="2">
    <source>
        <dbReference type="Pfam" id="PF13401"/>
    </source>
</evidence>
<dbReference type="SUPFAM" id="SSF52540">
    <property type="entry name" value="P-loop containing nucleoside triphosphate hydrolases"/>
    <property type="match status" value="1"/>
</dbReference>
<reference evidence="3" key="1">
    <citation type="submission" date="2021-10" db="EMBL/GenBank/DDBJ databases">
        <title>The diversity and Nitrogen Metabolism of Culturable Nitrate-Utilizing Bacteria Within the Oxygen Minimum Zone of the Changjiang (Yangtze River)Estuary.</title>
        <authorList>
            <person name="Zhang D."/>
            <person name="Zheng J."/>
            <person name="Liu S."/>
            <person name="He W."/>
        </authorList>
    </citation>
    <scope>NUCLEOTIDE SEQUENCE</scope>
    <source>
        <strain evidence="3">FXH-223</strain>
    </source>
</reference>
<dbReference type="RefSeq" id="WP_228234527.1">
    <property type="nucleotide sequence ID" value="NZ_JAJGNA010000022.1"/>
</dbReference>
<keyword evidence="1" id="KW-0472">Membrane</keyword>
<dbReference type="GO" id="GO:0005524">
    <property type="term" value="F:ATP binding"/>
    <property type="evidence" value="ECO:0007669"/>
    <property type="project" value="UniProtKB-KW"/>
</dbReference>
<dbReference type="Proteomes" id="UP001108027">
    <property type="component" value="Unassembled WGS sequence"/>
</dbReference>
<feature type="transmembrane region" description="Helical" evidence="1">
    <location>
        <begin position="238"/>
        <end position="256"/>
    </location>
</feature>
<accession>A0A9Q3UMP8</accession>
<dbReference type="AlphaFoldDB" id="A0A9Q3UMP8"/>
<comment type="caution">
    <text evidence="3">The sequence shown here is derived from an EMBL/GenBank/DDBJ whole genome shotgun (WGS) entry which is preliminary data.</text>
</comment>
<gene>
    <name evidence="3" type="ORF">LL252_14480</name>
</gene>
<evidence type="ECO:0000313" key="3">
    <source>
        <dbReference type="EMBL" id="MCC4309777.1"/>
    </source>
</evidence>
<sequence>MGFSWTRAPRDVLEALRSFYGITDTTTFNLAGNGLALLVGVLLFVLLAKGSQRARGGLLALHARVLQLGSERRWLWNLSRLVAGLAPLLPWLILALAIALVEPLLGTSESTRWLVRALPVAKLYVLFGLQRLVGEWLILRVAQGAGHYMQGDQAEQAERRARRLSLVLLLPWALFLVVAQVRPEGPVHGALAALVALSLYAAVGRLLAPRAEDYVLCLQSILPSRLDPLAETLLRRGLFHWTAPLLLPVALVYFATRYLDRLFAGFDTYLRLKARWFRLRNRSEDDEDGEVDGSQAARDYQRWFAAELPDDESAPFIDTGLLEAMGKSIRRWREDRTDENTLLVAGEKGAGKSLAAGRLVAGLAKDDPQLRVVSLRVPPKTVSPEALTELIAEALGEDLTEGPASLVKADADRPPTLLVLDECQNVFLSRIGGLDGWRTLLRLTNARLDNLFWLILLNNQSWAYLCNVFGREYQFRNALKVKRWSPAEIRSLILSRHHRSGLRLRYDEVLLSSRGPDAGNVRNAEQRYFSLLWDACRGNPMTALKLWQTSVKVSRREVLVGLPSLPPSSAMDKAGENLLFVYAAIATHENLSGDEIQAVTHLSENVVRYALKAGFDAGFIRASEEDGRYRLVPLWYHAMITHLNRKNLLHE</sequence>
<feature type="domain" description="ORC1/DEAH AAA+ ATPase" evidence="2">
    <location>
        <begin position="338"/>
        <end position="456"/>
    </location>
</feature>
<proteinExistence type="predicted"/>
<feature type="transmembrane region" description="Helical" evidence="1">
    <location>
        <begin position="187"/>
        <end position="208"/>
    </location>
</feature>
<dbReference type="GO" id="GO:0016887">
    <property type="term" value="F:ATP hydrolysis activity"/>
    <property type="evidence" value="ECO:0007669"/>
    <property type="project" value="InterPro"/>
</dbReference>
<protein>
    <submittedName>
        <fullName evidence="3">ATP-binding protein</fullName>
    </submittedName>
</protein>
<organism evidence="3 4">
    <name type="scientific">Alloalcanivorax marinus</name>
    <dbReference type="NCBI Taxonomy" id="1177169"/>
    <lineage>
        <taxon>Bacteria</taxon>
        <taxon>Pseudomonadati</taxon>
        <taxon>Pseudomonadota</taxon>
        <taxon>Gammaproteobacteria</taxon>
        <taxon>Oceanospirillales</taxon>
        <taxon>Alcanivoracaceae</taxon>
        <taxon>Alloalcanivorax</taxon>
    </lineage>
</organism>
<feature type="transmembrane region" description="Helical" evidence="1">
    <location>
        <begin position="163"/>
        <end position="181"/>
    </location>
</feature>
<evidence type="ECO:0000313" key="4">
    <source>
        <dbReference type="Proteomes" id="UP001108027"/>
    </source>
</evidence>
<keyword evidence="3" id="KW-0067">ATP-binding</keyword>
<feature type="transmembrane region" description="Helical" evidence="1">
    <location>
        <begin position="30"/>
        <end position="48"/>
    </location>
</feature>
<dbReference type="InterPro" id="IPR027417">
    <property type="entry name" value="P-loop_NTPase"/>
</dbReference>
<feature type="transmembrane region" description="Helical" evidence="1">
    <location>
        <begin position="81"/>
        <end position="101"/>
    </location>
</feature>
<keyword evidence="1" id="KW-0812">Transmembrane</keyword>
<keyword evidence="3" id="KW-0547">Nucleotide-binding</keyword>